<evidence type="ECO:0000313" key="2">
    <source>
        <dbReference type="Proteomes" id="UP001237642"/>
    </source>
</evidence>
<dbReference type="InterPro" id="IPR043502">
    <property type="entry name" value="DNA/RNA_pol_sf"/>
</dbReference>
<proteinExistence type="predicted"/>
<comment type="caution">
    <text evidence="1">The sequence shown here is derived from an EMBL/GenBank/DDBJ whole genome shotgun (WGS) entry which is preliminary data.</text>
</comment>
<protein>
    <submittedName>
        <fullName evidence="1">Uncharacterized protein</fullName>
    </submittedName>
</protein>
<dbReference type="AlphaFoldDB" id="A0AAD8MKH9"/>
<keyword evidence="2" id="KW-1185">Reference proteome</keyword>
<sequence>MGQGSNTSTQMLNFIVIKATSTYNAILGRTGLHAFKVLPIEDMDTSDNDDRRGKPAEDLIPIPLVPGEPEKVTYVGALLPKPLKSKLIYFLQENNDVFAWTTADMSGIDPQLITHKLNGDPERKTVKQKKRNFAPDRQEAIKQEVENLLEAGFIE</sequence>
<reference evidence="1" key="1">
    <citation type="submission" date="2023-02" db="EMBL/GenBank/DDBJ databases">
        <title>Genome of toxic invasive species Heracleum sosnowskyi carries increased number of genes despite the absence of recent whole-genome duplications.</title>
        <authorList>
            <person name="Schelkunov M."/>
            <person name="Shtratnikova V."/>
            <person name="Makarenko M."/>
            <person name="Klepikova A."/>
            <person name="Omelchenko D."/>
            <person name="Novikova G."/>
            <person name="Obukhova E."/>
            <person name="Bogdanov V."/>
            <person name="Penin A."/>
            <person name="Logacheva M."/>
        </authorList>
    </citation>
    <scope>NUCLEOTIDE SEQUENCE</scope>
    <source>
        <strain evidence="1">Hsosn_3</strain>
        <tissue evidence="1">Leaf</tissue>
    </source>
</reference>
<dbReference type="EMBL" id="JAUIZM010000007">
    <property type="protein sequence ID" value="KAK1376696.1"/>
    <property type="molecule type" value="Genomic_DNA"/>
</dbReference>
<organism evidence="1 2">
    <name type="scientific">Heracleum sosnowskyi</name>
    <dbReference type="NCBI Taxonomy" id="360622"/>
    <lineage>
        <taxon>Eukaryota</taxon>
        <taxon>Viridiplantae</taxon>
        <taxon>Streptophyta</taxon>
        <taxon>Embryophyta</taxon>
        <taxon>Tracheophyta</taxon>
        <taxon>Spermatophyta</taxon>
        <taxon>Magnoliopsida</taxon>
        <taxon>eudicotyledons</taxon>
        <taxon>Gunneridae</taxon>
        <taxon>Pentapetalae</taxon>
        <taxon>asterids</taxon>
        <taxon>campanulids</taxon>
        <taxon>Apiales</taxon>
        <taxon>Apiaceae</taxon>
        <taxon>Apioideae</taxon>
        <taxon>apioid superclade</taxon>
        <taxon>Tordylieae</taxon>
        <taxon>Tordyliinae</taxon>
        <taxon>Heracleum</taxon>
    </lineage>
</organism>
<reference evidence="1" key="2">
    <citation type="submission" date="2023-05" db="EMBL/GenBank/DDBJ databases">
        <authorList>
            <person name="Schelkunov M.I."/>
        </authorList>
    </citation>
    <scope>NUCLEOTIDE SEQUENCE</scope>
    <source>
        <strain evidence="1">Hsosn_3</strain>
        <tissue evidence="1">Leaf</tissue>
    </source>
</reference>
<evidence type="ECO:0000313" key="1">
    <source>
        <dbReference type="EMBL" id="KAK1376696.1"/>
    </source>
</evidence>
<name>A0AAD8MKH9_9APIA</name>
<dbReference type="Gene3D" id="3.10.10.10">
    <property type="entry name" value="HIV Type 1 Reverse Transcriptase, subunit A, domain 1"/>
    <property type="match status" value="1"/>
</dbReference>
<dbReference type="SUPFAM" id="SSF56672">
    <property type="entry name" value="DNA/RNA polymerases"/>
    <property type="match status" value="1"/>
</dbReference>
<dbReference type="Proteomes" id="UP001237642">
    <property type="component" value="Unassembled WGS sequence"/>
</dbReference>
<gene>
    <name evidence="1" type="ORF">POM88_032889</name>
</gene>
<accession>A0AAD8MKH9</accession>